<organism evidence="1 2">
    <name type="scientific">Sanguibacter biliveldensis</name>
    <dbReference type="NCBI Taxonomy" id="3030830"/>
    <lineage>
        <taxon>Bacteria</taxon>
        <taxon>Bacillati</taxon>
        <taxon>Actinomycetota</taxon>
        <taxon>Actinomycetes</taxon>
        <taxon>Micrococcales</taxon>
        <taxon>Sanguibacteraceae</taxon>
        <taxon>Sanguibacter</taxon>
    </lineage>
</organism>
<dbReference type="AlphaFoldDB" id="A0AAF1C187"/>
<dbReference type="Pfam" id="PF13671">
    <property type="entry name" value="AAA_33"/>
    <property type="match status" value="1"/>
</dbReference>
<dbReference type="RefSeq" id="WP_319154637.1">
    <property type="nucleotide sequence ID" value="NZ_CP138359.1"/>
</dbReference>
<dbReference type="Gene3D" id="3.40.50.300">
    <property type="entry name" value="P-loop containing nucleotide triphosphate hydrolases"/>
    <property type="match status" value="1"/>
</dbReference>
<dbReference type="InterPro" id="IPR027417">
    <property type="entry name" value="P-loop_NTPase"/>
</dbReference>
<name>A0AAF1C187_9MICO</name>
<proteinExistence type="predicted"/>
<evidence type="ECO:0000313" key="2">
    <source>
        <dbReference type="Proteomes" id="UP001304340"/>
    </source>
</evidence>
<evidence type="ECO:0000313" key="1">
    <source>
        <dbReference type="EMBL" id="WPF80780.1"/>
    </source>
</evidence>
<gene>
    <name evidence="1" type="ORF">SANBI_002009</name>
</gene>
<dbReference type="EMBL" id="CP138359">
    <property type="protein sequence ID" value="WPF80780.1"/>
    <property type="molecule type" value="Genomic_DNA"/>
</dbReference>
<reference evidence="2" key="1">
    <citation type="submission" date="2023-11" db="EMBL/GenBank/DDBJ databases">
        <authorList>
            <person name="Helweg L.P."/>
            <person name="Kiel A."/>
            <person name="Hitz F."/>
            <person name="Ruckert-Reed C."/>
            <person name="Busche T."/>
            <person name="Kaltschmidt B."/>
            <person name="Kaltschmidt C."/>
        </authorList>
    </citation>
    <scope>NUCLEOTIDE SEQUENCE [LARGE SCALE GENOMIC DNA]</scope>
    <source>
        <strain evidence="2">4.1</strain>
    </source>
</reference>
<keyword evidence="2" id="KW-1185">Reference proteome</keyword>
<accession>A0AAF1C187</accession>
<dbReference type="SUPFAM" id="SSF52540">
    <property type="entry name" value="P-loop containing nucleoside triphosphate hydrolases"/>
    <property type="match status" value="1"/>
</dbReference>
<sequence>MIIWLNGPFGAGKTTTVRELLKASPGLVELDTELLGYALRPALASRHPVGDFQEWPAWRRLVVTALTELARADVGDVVVPQTVVVEEYWDEITGTLVDRGIQVAAVTLHVDLAEHLRRIETDMLSRPEDDAGRVPAARWRRERRRDYDSALPWLRAKTYVLDTTAISPEDVAEAVLAAVPRGLQHQPQV</sequence>
<dbReference type="KEGG" id="sbil:SANBI_002009"/>
<dbReference type="Proteomes" id="UP001304340">
    <property type="component" value="Chromosome"/>
</dbReference>
<protein>
    <submittedName>
        <fullName evidence="1">AAA family ATPase</fullName>
    </submittedName>
</protein>